<comment type="caution">
    <text evidence="2">The sequence shown here is derived from an EMBL/GenBank/DDBJ whole genome shotgun (WGS) entry which is preliminary data.</text>
</comment>
<evidence type="ECO:0000313" key="3">
    <source>
        <dbReference type="Proteomes" id="UP000886523"/>
    </source>
</evidence>
<dbReference type="EMBL" id="MU129068">
    <property type="protein sequence ID" value="KAF9507973.1"/>
    <property type="molecule type" value="Genomic_DNA"/>
</dbReference>
<evidence type="ECO:0000313" key="2">
    <source>
        <dbReference type="EMBL" id="KAF9507973.1"/>
    </source>
</evidence>
<organism evidence="2 3">
    <name type="scientific">Hydnum rufescens UP504</name>
    <dbReference type="NCBI Taxonomy" id="1448309"/>
    <lineage>
        <taxon>Eukaryota</taxon>
        <taxon>Fungi</taxon>
        <taxon>Dikarya</taxon>
        <taxon>Basidiomycota</taxon>
        <taxon>Agaricomycotina</taxon>
        <taxon>Agaricomycetes</taxon>
        <taxon>Cantharellales</taxon>
        <taxon>Hydnaceae</taxon>
        <taxon>Hydnum</taxon>
    </lineage>
</organism>
<feature type="region of interest" description="Disordered" evidence="1">
    <location>
        <begin position="1"/>
        <end position="46"/>
    </location>
</feature>
<sequence length="77" mass="8233">MALGGDDSEDEDEDDDDEYGSEVTQPFFTLQMKPKTPTPTSASSLLPLVNPSCPAVGRLDSSTVIKVGVMKTKGTRK</sequence>
<feature type="compositionally biased region" description="Acidic residues" evidence="1">
    <location>
        <begin position="1"/>
        <end position="20"/>
    </location>
</feature>
<name>A0A9P6ALH4_9AGAM</name>
<dbReference type="AlphaFoldDB" id="A0A9P6ALH4"/>
<gene>
    <name evidence="2" type="ORF">BS47DRAFT_1350886</name>
</gene>
<reference evidence="2" key="1">
    <citation type="journal article" date="2020" name="Nat. Commun.">
        <title>Large-scale genome sequencing of mycorrhizal fungi provides insights into the early evolution of symbiotic traits.</title>
        <authorList>
            <person name="Miyauchi S."/>
            <person name="Kiss E."/>
            <person name="Kuo A."/>
            <person name="Drula E."/>
            <person name="Kohler A."/>
            <person name="Sanchez-Garcia M."/>
            <person name="Morin E."/>
            <person name="Andreopoulos B."/>
            <person name="Barry K.W."/>
            <person name="Bonito G."/>
            <person name="Buee M."/>
            <person name="Carver A."/>
            <person name="Chen C."/>
            <person name="Cichocki N."/>
            <person name="Clum A."/>
            <person name="Culley D."/>
            <person name="Crous P.W."/>
            <person name="Fauchery L."/>
            <person name="Girlanda M."/>
            <person name="Hayes R.D."/>
            <person name="Keri Z."/>
            <person name="LaButti K."/>
            <person name="Lipzen A."/>
            <person name="Lombard V."/>
            <person name="Magnuson J."/>
            <person name="Maillard F."/>
            <person name="Murat C."/>
            <person name="Nolan M."/>
            <person name="Ohm R.A."/>
            <person name="Pangilinan J."/>
            <person name="Pereira M.F."/>
            <person name="Perotto S."/>
            <person name="Peter M."/>
            <person name="Pfister S."/>
            <person name="Riley R."/>
            <person name="Sitrit Y."/>
            <person name="Stielow J.B."/>
            <person name="Szollosi G."/>
            <person name="Zifcakova L."/>
            <person name="Stursova M."/>
            <person name="Spatafora J.W."/>
            <person name="Tedersoo L."/>
            <person name="Vaario L.M."/>
            <person name="Yamada A."/>
            <person name="Yan M."/>
            <person name="Wang P."/>
            <person name="Xu J."/>
            <person name="Bruns T."/>
            <person name="Baldrian P."/>
            <person name="Vilgalys R."/>
            <person name="Dunand C."/>
            <person name="Henrissat B."/>
            <person name="Grigoriev I.V."/>
            <person name="Hibbett D."/>
            <person name="Nagy L.G."/>
            <person name="Martin F.M."/>
        </authorList>
    </citation>
    <scope>NUCLEOTIDE SEQUENCE</scope>
    <source>
        <strain evidence="2">UP504</strain>
    </source>
</reference>
<dbReference type="Proteomes" id="UP000886523">
    <property type="component" value="Unassembled WGS sequence"/>
</dbReference>
<proteinExistence type="predicted"/>
<accession>A0A9P6ALH4</accession>
<protein>
    <submittedName>
        <fullName evidence="2">Uncharacterized protein</fullName>
    </submittedName>
</protein>
<evidence type="ECO:0000256" key="1">
    <source>
        <dbReference type="SAM" id="MobiDB-lite"/>
    </source>
</evidence>
<keyword evidence="3" id="KW-1185">Reference proteome</keyword>